<accession>J9FZE3</accession>
<reference evidence="1" key="1">
    <citation type="journal article" date="2012" name="PLoS ONE">
        <title>Gene sets for utilization of primary and secondary nutrition supplies in the distal gut of endangered iberian lynx.</title>
        <authorList>
            <person name="Alcaide M."/>
            <person name="Messina E."/>
            <person name="Richter M."/>
            <person name="Bargiela R."/>
            <person name="Peplies J."/>
            <person name="Huws S.A."/>
            <person name="Newbold C.J."/>
            <person name="Golyshin P.N."/>
            <person name="Simon M.A."/>
            <person name="Lopez G."/>
            <person name="Yakimov M.M."/>
            <person name="Ferrer M."/>
        </authorList>
    </citation>
    <scope>NUCLEOTIDE SEQUENCE</scope>
</reference>
<evidence type="ECO:0000313" key="1">
    <source>
        <dbReference type="EMBL" id="EJX00352.1"/>
    </source>
</evidence>
<sequence>MNTVKRSFCNHVPNNFYCVMTNNADIFQLHFVNAFC</sequence>
<gene>
    <name evidence="1" type="ORF">EVA_11541</name>
</gene>
<dbReference type="AlphaFoldDB" id="J9FZE3"/>
<proteinExistence type="predicted"/>
<dbReference type="EMBL" id="AMCI01003421">
    <property type="protein sequence ID" value="EJX00352.1"/>
    <property type="molecule type" value="Genomic_DNA"/>
</dbReference>
<comment type="caution">
    <text evidence="1">The sequence shown here is derived from an EMBL/GenBank/DDBJ whole genome shotgun (WGS) entry which is preliminary data.</text>
</comment>
<organism evidence="1">
    <name type="scientific">gut metagenome</name>
    <dbReference type="NCBI Taxonomy" id="749906"/>
    <lineage>
        <taxon>unclassified sequences</taxon>
        <taxon>metagenomes</taxon>
        <taxon>organismal metagenomes</taxon>
    </lineage>
</organism>
<name>J9FZE3_9ZZZZ</name>
<protein>
    <submittedName>
        <fullName evidence="1">Uncharacterized protein</fullName>
    </submittedName>
</protein>